<evidence type="ECO:0000313" key="1">
    <source>
        <dbReference type="EMBL" id="DAF96791.1"/>
    </source>
</evidence>
<reference evidence="1" key="1">
    <citation type="journal article" date="2021" name="Proc. Natl. Acad. Sci. U.S.A.">
        <title>A Catalog of Tens of Thousands of Viruses from Human Metagenomes Reveals Hidden Associations with Chronic Diseases.</title>
        <authorList>
            <person name="Tisza M.J."/>
            <person name="Buck C.B."/>
        </authorList>
    </citation>
    <scope>NUCLEOTIDE SEQUENCE</scope>
    <source>
        <strain evidence="1">CtQyH19</strain>
    </source>
</reference>
<proteinExistence type="predicted"/>
<sequence length="189" mass="21188">MSDCVIIYKNQVFTEKDFLANLKSYLKSRTLDTPESNNTMFLSGLRADQVPNFKTSGPMFSPMGETTYMRVDSNGEIILNPVDKVENFWKSFTESTTPKGQEVIDGVFSNLEEKGYSKDFLKTILSQRPIINTFLLYQGQALKDANADINLSRSNLNPTDPSRIEAIADSIIEAVHNLGFDPLVNSIEC</sequence>
<protein>
    <submittedName>
        <fullName evidence="1">Uncharacterized protein</fullName>
    </submittedName>
</protein>
<name>A0A8S5UQP4_9CAUD</name>
<accession>A0A8S5UQP4</accession>
<organism evidence="1">
    <name type="scientific">Podoviridae sp. ctQyH19</name>
    <dbReference type="NCBI Taxonomy" id="2825249"/>
    <lineage>
        <taxon>Viruses</taxon>
        <taxon>Duplodnaviria</taxon>
        <taxon>Heunggongvirae</taxon>
        <taxon>Uroviricota</taxon>
        <taxon>Caudoviricetes</taxon>
    </lineage>
</organism>
<dbReference type="EMBL" id="BK016121">
    <property type="protein sequence ID" value="DAF96791.1"/>
    <property type="molecule type" value="Genomic_DNA"/>
</dbReference>